<organism evidence="4 5">
    <name type="scientific">Microlunatus soli</name>
    <dbReference type="NCBI Taxonomy" id="630515"/>
    <lineage>
        <taxon>Bacteria</taxon>
        <taxon>Bacillati</taxon>
        <taxon>Actinomycetota</taxon>
        <taxon>Actinomycetes</taxon>
        <taxon>Propionibacteriales</taxon>
        <taxon>Propionibacteriaceae</taxon>
        <taxon>Microlunatus</taxon>
    </lineage>
</organism>
<dbReference type="InterPro" id="IPR003870">
    <property type="entry name" value="DUF222"/>
</dbReference>
<feature type="region of interest" description="Disordered" evidence="2">
    <location>
        <begin position="1"/>
        <end position="21"/>
    </location>
</feature>
<dbReference type="RefSeq" id="WP_157683598.1">
    <property type="nucleotide sequence ID" value="NZ_LT629772.1"/>
</dbReference>
<dbReference type="InterPro" id="IPR002711">
    <property type="entry name" value="HNH"/>
</dbReference>
<protein>
    <submittedName>
        <fullName evidence="4">HNH endonuclease</fullName>
    </submittedName>
</protein>
<reference evidence="4 5" key="1">
    <citation type="submission" date="2016-10" db="EMBL/GenBank/DDBJ databases">
        <authorList>
            <person name="de Groot N.N."/>
        </authorList>
    </citation>
    <scope>NUCLEOTIDE SEQUENCE [LARGE SCALE GENOMIC DNA]</scope>
    <source>
        <strain evidence="4 5">DSM 21800</strain>
    </source>
</reference>
<sequence length="509" mass="54125">MTTTTTSGSTTTRGEGPPPLDRTAAELLAGKICASAAEQAKASCQLLEFVGEFDAGAGWSWMRGMKSMAHWLAWSCSMAPGTAREHVRVARAMRRMPTVTASFRRGELSYSKVREISRLAGMVDEARLCSLARYSTASQLARTIAAFRTAAGLRLREQERRRFQLIARDGGEYTGVSGRLPNDEAALVDAAIQRARDLNKPPPTPQTSCDPGARSVEPDTTPPYTNADAFLDICRHYLNTAVTHDESGEDRSLVVMEFAAEQLGSIRVGTASKVPAEASEVGELAACGDVPVGSLAGGDVAVGSLAGGDVAVGSLAGGDVAVGLSAATDVPAGAFGDSARPMGDEPHEIPGPASTPQRAGSGWIGDQVCTVRGRGPAEPETAARHACSGSVLGVIVDRHGDVLALGRSRRLVSRRQRRALMVRDQCCQFPGCHQDRHLEAHHRVSWADEGRTDLDNLLLLCRFHHVAVHEGESPSTDHRTRIIRRHVQPAPAGGSRCPTAHCCPNRAGR</sequence>
<dbReference type="AlphaFoldDB" id="A0A1H1XRR9"/>
<gene>
    <name evidence="4" type="ORF">SAMN04489812_4214</name>
</gene>
<evidence type="ECO:0000313" key="5">
    <source>
        <dbReference type="Proteomes" id="UP000199103"/>
    </source>
</evidence>
<dbReference type="InterPro" id="IPR003615">
    <property type="entry name" value="HNH_nuc"/>
</dbReference>
<dbReference type="Gene3D" id="1.10.30.50">
    <property type="match status" value="1"/>
</dbReference>
<feature type="region of interest" description="Disordered" evidence="2">
    <location>
        <begin position="196"/>
        <end position="222"/>
    </location>
</feature>
<feature type="domain" description="HNH nuclease" evidence="3">
    <location>
        <begin position="415"/>
        <end position="466"/>
    </location>
</feature>
<comment type="similarity">
    <text evidence="1">Belongs to the Rv1128c/1148c/1588c/1702c/1945/3466 family.</text>
</comment>
<dbReference type="Proteomes" id="UP000199103">
    <property type="component" value="Chromosome I"/>
</dbReference>
<dbReference type="GO" id="GO:0003676">
    <property type="term" value="F:nucleic acid binding"/>
    <property type="evidence" value="ECO:0007669"/>
    <property type="project" value="InterPro"/>
</dbReference>
<feature type="compositionally biased region" description="Low complexity" evidence="2">
    <location>
        <begin position="1"/>
        <end position="12"/>
    </location>
</feature>
<keyword evidence="4" id="KW-0255">Endonuclease</keyword>
<dbReference type="EMBL" id="LT629772">
    <property type="protein sequence ID" value="SDT11954.1"/>
    <property type="molecule type" value="Genomic_DNA"/>
</dbReference>
<keyword evidence="4" id="KW-0540">Nuclease</keyword>
<evidence type="ECO:0000256" key="2">
    <source>
        <dbReference type="SAM" id="MobiDB-lite"/>
    </source>
</evidence>
<dbReference type="GO" id="GO:0004519">
    <property type="term" value="F:endonuclease activity"/>
    <property type="evidence" value="ECO:0007669"/>
    <property type="project" value="UniProtKB-KW"/>
</dbReference>
<evidence type="ECO:0000259" key="3">
    <source>
        <dbReference type="SMART" id="SM00507"/>
    </source>
</evidence>
<dbReference type="CDD" id="cd00085">
    <property type="entry name" value="HNHc"/>
    <property type="match status" value="1"/>
</dbReference>
<dbReference type="SMART" id="SM00507">
    <property type="entry name" value="HNHc"/>
    <property type="match status" value="1"/>
</dbReference>
<evidence type="ECO:0000256" key="1">
    <source>
        <dbReference type="ARBA" id="ARBA00023450"/>
    </source>
</evidence>
<dbReference type="STRING" id="630515.SAMN04489812_4214"/>
<accession>A0A1H1XRR9</accession>
<keyword evidence="5" id="KW-1185">Reference proteome</keyword>
<proteinExistence type="inferred from homology"/>
<dbReference type="OrthoDB" id="5176970at2"/>
<dbReference type="Pfam" id="PF02720">
    <property type="entry name" value="DUF222"/>
    <property type="match status" value="1"/>
</dbReference>
<evidence type="ECO:0000313" key="4">
    <source>
        <dbReference type="EMBL" id="SDT11954.1"/>
    </source>
</evidence>
<keyword evidence="4" id="KW-0378">Hydrolase</keyword>
<name>A0A1H1XRR9_9ACTN</name>
<dbReference type="Pfam" id="PF01844">
    <property type="entry name" value="HNH"/>
    <property type="match status" value="1"/>
</dbReference>
<dbReference type="GO" id="GO:0008270">
    <property type="term" value="F:zinc ion binding"/>
    <property type="evidence" value="ECO:0007669"/>
    <property type="project" value="InterPro"/>
</dbReference>